<dbReference type="EMBL" id="CP048104">
    <property type="protein sequence ID" value="QKG85913.1"/>
    <property type="molecule type" value="Genomic_DNA"/>
</dbReference>
<sequence length="354" mass="36166">MLVASYVAALFFALNIGASGAAATMGVAYGSGALQNRLVALLLSGMGVFLGAALGGGEVVKTLGSGLVPGSLISTTVAVIILGAAGSSLFAANLFGIPLSTSEVTVGAVVGVGIAYQSLYFGPLWKIVSFWVLVPAAAFSVAWMAVRLLGLFPAIEKWKGGRWMVFLLIITGFLEAVAAGMNNVANAVGPLVGAGVMSVTEGVWLGGFFVAVGAVILGSNVLETNGKRITCFSMLEGSVLSGTGALLVGVASLMGIPVPLTQVTTAAIIGLGTAKEGFSLLQKEIVINMVRVWVISPVFSAMIAYGIVKAFLLSDVYGAVLPVASMLVIMGAFLPLLRRFSRKNGQSVAKKESV</sequence>
<dbReference type="GO" id="GO:0005315">
    <property type="term" value="F:phosphate transmembrane transporter activity"/>
    <property type="evidence" value="ECO:0007669"/>
    <property type="project" value="InterPro"/>
</dbReference>
<dbReference type="InterPro" id="IPR001204">
    <property type="entry name" value="Phos_transporter"/>
</dbReference>
<evidence type="ECO:0000256" key="2">
    <source>
        <dbReference type="ARBA" id="ARBA00022448"/>
    </source>
</evidence>
<evidence type="ECO:0000256" key="1">
    <source>
        <dbReference type="ARBA" id="ARBA00004141"/>
    </source>
</evidence>
<feature type="transmembrane region" description="Helical" evidence="6">
    <location>
        <begin position="38"/>
        <end position="60"/>
    </location>
</feature>
<reference evidence="7 8" key="1">
    <citation type="submission" date="2020-01" db="EMBL/GenBank/DDBJ databases">
        <authorList>
            <person name="Gulvik C.A."/>
            <person name="Batra D.G."/>
        </authorList>
    </citation>
    <scope>NUCLEOTIDE SEQUENCE [LARGE SCALE GENOMIC DNA]</scope>
    <source>
        <strain evidence="7 8">W9323</strain>
    </source>
</reference>
<keyword evidence="4 6" id="KW-1133">Transmembrane helix</keyword>
<feature type="transmembrane region" description="Helical" evidence="6">
    <location>
        <begin position="6"/>
        <end position="31"/>
    </location>
</feature>
<feature type="transmembrane region" description="Helical" evidence="6">
    <location>
        <begin position="128"/>
        <end position="151"/>
    </location>
</feature>
<feature type="transmembrane region" description="Helical" evidence="6">
    <location>
        <begin position="319"/>
        <end position="337"/>
    </location>
</feature>
<accession>A0A7D4BY76</accession>
<evidence type="ECO:0000256" key="4">
    <source>
        <dbReference type="ARBA" id="ARBA00022989"/>
    </source>
</evidence>
<feature type="transmembrane region" description="Helical" evidence="6">
    <location>
        <begin position="290"/>
        <end position="313"/>
    </location>
</feature>
<dbReference type="KEGG" id="kpul:GXN76_05255"/>
<feature type="transmembrane region" description="Helical" evidence="6">
    <location>
        <begin position="163"/>
        <end position="182"/>
    </location>
</feature>
<feature type="transmembrane region" description="Helical" evidence="6">
    <location>
        <begin position="202"/>
        <end position="222"/>
    </location>
</feature>
<dbReference type="PANTHER" id="PTHR11101">
    <property type="entry name" value="PHOSPHATE TRANSPORTER"/>
    <property type="match status" value="1"/>
</dbReference>
<evidence type="ECO:0000256" key="5">
    <source>
        <dbReference type="ARBA" id="ARBA00023136"/>
    </source>
</evidence>
<comment type="subcellular location">
    <subcellularLocation>
        <location evidence="1">Membrane</location>
        <topology evidence="1">Multi-pass membrane protein</topology>
    </subcellularLocation>
</comment>
<feature type="transmembrane region" description="Helical" evidence="6">
    <location>
        <begin position="72"/>
        <end position="92"/>
    </location>
</feature>
<gene>
    <name evidence="7" type="ORF">GXN76_05255</name>
</gene>
<organism evidence="7 8">
    <name type="scientific">Kroppenstedtia pulmonis</name>
    <dbReference type="NCBI Taxonomy" id="1380685"/>
    <lineage>
        <taxon>Bacteria</taxon>
        <taxon>Bacillati</taxon>
        <taxon>Bacillota</taxon>
        <taxon>Bacilli</taxon>
        <taxon>Bacillales</taxon>
        <taxon>Thermoactinomycetaceae</taxon>
        <taxon>Kroppenstedtia</taxon>
    </lineage>
</organism>
<evidence type="ECO:0000313" key="7">
    <source>
        <dbReference type="EMBL" id="QKG85913.1"/>
    </source>
</evidence>
<keyword evidence="8" id="KW-1185">Reference proteome</keyword>
<evidence type="ECO:0000256" key="6">
    <source>
        <dbReference type="SAM" id="Phobius"/>
    </source>
</evidence>
<protein>
    <submittedName>
        <fullName evidence="7">Inorganic phosphate transporter</fullName>
    </submittedName>
</protein>
<dbReference type="GO" id="GO:0016020">
    <property type="term" value="C:membrane"/>
    <property type="evidence" value="ECO:0007669"/>
    <property type="project" value="UniProtKB-SubCell"/>
</dbReference>
<evidence type="ECO:0000256" key="3">
    <source>
        <dbReference type="ARBA" id="ARBA00022692"/>
    </source>
</evidence>
<keyword evidence="2" id="KW-0813">Transport</keyword>
<dbReference type="PANTHER" id="PTHR11101:SF80">
    <property type="entry name" value="PHOSPHATE TRANSPORTER"/>
    <property type="match status" value="1"/>
</dbReference>
<name>A0A7D4BY76_9BACL</name>
<dbReference type="Proteomes" id="UP000503088">
    <property type="component" value="Chromosome"/>
</dbReference>
<dbReference type="AlphaFoldDB" id="A0A7D4BY76"/>
<dbReference type="Pfam" id="PF01384">
    <property type="entry name" value="PHO4"/>
    <property type="match status" value="2"/>
</dbReference>
<keyword evidence="3 6" id="KW-0812">Transmembrane</keyword>
<proteinExistence type="predicted"/>
<dbReference type="GO" id="GO:0035435">
    <property type="term" value="P:phosphate ion transmembrane transport"/>
    <property type="evidence" value="ECO:0007669"/>
    <property type="project" value="TreeGrafter"/>
</dbReference>
<keyword evidence="5 6" id="KW-0472">Membrane</keyword>
<evidence type="ECO:0000313" key="8">
    <source>
        <dbReference type="Proteomes" id="UP000503088"/>
    </source>
</evidence>
<feature type="transmembrane region" description="Helical" evidence="6">
    <location>
        <begin position="104"/>
        <end position="122"/>
    </location>
</feature>